<evidence type="ECO:0000313" key="1">
    <source>
        <dbReference type="EMBL" id="MBW7461865.1"/>
    </source>
</evidence>
<name>A0ABS7CLR4_9BACL</name>
<organism evidence="1 2">
    <name type="scientific">Paenibacillus sepulcri</name>
    <dbReference type="NCBI Taxonomy" id="359917"/>
    <lineage>
        <taxon>Bacteria</taxon>
        <taxon>Bacillati</taxon>
        <taxon>Bacillota</taxon>
        <taxon>Bacilli</taxon>
        <taxon>Bacillales</taxon>
        <taxon>Paenibacillaceae</taxon>
        <taxon>Paenibacillus</taxon>
    </lineage>
</organism>
<proteinExistence type="predicted"/>
<dbReference type="EMBL" id="JAHZIK010003351">
    <property type="protein sequence ID" value="MBW7461865.1"/>
    <property type="molecule type" value="Genomic_DNA"/>
</dbReference>
<accession>A0ABS7CLR4</accession>
<reference evidence="1 2" key="1">
    <citation type="submission" date="2021-07" db="EMBL/GenBank/DDBJ databases">
        <title>Paenibacillus radiodurans sp. nov., isolated from the southeastern edge of Tengger Desert.</title>
        <authorList>
            <person name="Zhang G."/>
        </authorList>
    </citation>
    <scope>NUCLEOTIDE SEQUENCE [LARGE SCALE GENOMIC DNA]</scope>
    <source>
        <strain evidence="1 2">CCM 7311</strain>
    </source>
</reference>
<sequence length="137" mass="14742">MDNGLHSVLVKSQRGALELSRQSGYLSIRSLFFDMPKLASMTVREAADAFELGVRERGIRLITYMPESPGSLQDNGGEASGTYQDHAQSIIETLRAELGPEFAFGGAKPITDHMEAPGKLPRAIPVIGIGALFLLLG</sequence>
<gene>
    <name evidence="1" type="ORF">K0U00_48225</name>
</gene>
<dbReference type="InterPro" id="IPR043748">
    <property type="entry name" value="DUF5693"/>
</dbReference>
<dbReference type="Pfam" id="PF18949">
    <property type="entry name" value="DUF5693"/>
    <property type="match status" value="1"/>
</dbReference>
<dbReference type="Proteomes" id="UP001519887">
    <property type="component" value="Unassembled WGS sequence"/>
</dbReference>
<feature type="non-terminal residue" evidence="1">
    <location>
        <position position="137"/>
    </location>
</feature>
<comment type="caution">
    <text evidence="1">The sequence shown here is derived from an EMBL/GenBank/DDBJ whole genome shotgun (WGS) entry which is preliminary data.</text>
</comment>
<protein>
    <submittedName>
        <fullName evidence="1">Uncharacterized protein</fullName>
    </submittedName>
</protein>
<evidence type="ECO:0000313" key="2">
    <source>
        <dbReference type="Proteomes" id="UP001519887"/>
    </source>
</evidence>
<keyword evidence="2" id="KW-1185">Reference proteome</keyword>